<dbReference type="RefSeq" id="WP_143917182.1">
    <property type="nucleotide sequence ID" value="NZ_CANMIK010000040.1"/>
</dbReference>
<dbReference type="EMBL" id="VLNR01000034">
    <property type="protein sequence ID" value="TSE07331.1"/>
    <property type="molecule type" value="Genomic_DNA"/>
</dbReference>
<keyword evidence="6" id="KW-1185">Reference proteome</keyword>
<evidence type="ECO:0000256" key="2">
    <source>
        <dbReference type="ARBA" id="ARBA00023125"/>
    </source>
</evidence>
<protein>
    <submittedName>
        <fullName evidence="5">Helix-turn-helix domain-containing protein</fullName>
    </submittedName>
</protein>
<dbReference type="InterPro" id="IPR020449">
    <property type="entry name" value="Tscrpt_reg_AraC-type_HTH"/>
</dbReference>
<dbReference type="OrthoDB" id="1096411at2"/>
<keyword evidence="1" id="KW-0805">Transcription regulation</keyword>
<evidence type="ECO:0000259" key="4">
    <source>
        <dbReference type="PROSITE" id="PS01124"/>
    </source>
</evidence>
<gene>
    <name evidence="5" type="ORF">FOF46_16240</name>
</gene>
<dbReference type="Pfam" id="PF12833">
    <property type="entry name" value="HTH_18"/>
    <property type="match status" value="1"/>
</dbReference>
<dbReference type="SMART" id="SM00342">
    <property type="entry name" value="HTH_ARAC"/>
    <property type="match status" value="1"/>
</dbReference>
<dbReference type="InterPro" id="IPR018060">
    <property type="entry name" value="HTH_AraC"/>
</dbReference>
<evidence type="ECO:0000256" key="1">
    <source>
        <dbReference type="ARBA" id="ARBA00023015"/>
    </source>
</evidence>
<dbReference type="PANTHER" id="PTHR43280">
    <property type="entry name" value="ARAC-FAMILY TRANSCRIPTIONAL REGULATOR"/>
    <property type="match status" value="1"/>
</dbReference>
<dbReference type="SUPFAM" id="SSF46689">
    <property type="entry name" value="Homeodomain-like"/>
    <property type="match status" value="1"/>
</dbReference>
<dbReference type="InterPro" id="IPR009057">
    <property type="entry name" value="Homeodomain-like_sf"/>
</dbReference>
<dbReference type="PANTHER" id="PTHR43280:SF32">
    <property type="entry name" value="TRANSCRIPTIONAL REGULATORY PROTEIN"/>
    <property type="match status" value="1"/>
</dbReference>
<dbReference type="PRINTS" id="PR00032">
    <property type="entry name" value="HTHARAC"/>
</dbReference>
<dbReference type="PROSITE" id="PS00041">
    <property type="entry name" value="HTH_ARAC_FAMILY_1"/>
    <property type="match status" value="1"/>
</dbReference>
<dbReference type="Gene3D" id="1.10.10.60">
    <property type="entry name" value="Homeodomain-like"/>
    <property type="match status" value="1"/>
</dbReference>
<dbReference type="InterPro" id="IPR018062">
    <property type="entry name" value="HTH_AraC-typ_CS"/>
</dbReference>
<evidence type="ECO:0000313" key="5">
    <source>
        <dbReference type="EMBL" id="TSE07331.1"/>
    </source>
</evidence>
<dbReference type="InterPro" id="IPR037923">
    <property type="entry name" value="HTH-like"/>
</dbReference>
<dbReference type="Proteomes" id="UP000318833">
    <property type="component" value="Unassembled WGS sequence"/>
</dbReference>
<evidence type="ECO:0000256" key="3">
    <source>
        <dbReference type="ARBA" id="ARBA00023163"/>
    </source>
</evidence>
<dbReference type="PROSITE" id="PS01124">
    <property type="entry name" value="HTH_ARAC_FAMILY_2"/>
    <property type="match status" value="1"/>
</dbReference>
<dbReference type="GO" id="GO:0043565">
    <property type="term" value="F:sequence-specific DNA binding"/>
    <property type="evidence" value="ECO:0007669"/>
    <property type="project" value="InterPro"/>
</dbReference>
<feature type="domain" description="HTH araC/xylS-type" evidence="4">
    <location>
        <begin position="172"/>
        <end position="270"/>
    </location>
</feature>
<comment type="caution">
    <text evidence="5">The sequence shown here is derived from an EMBL/GenBank/DDBJ whole genome shotgun (WGS) entry which is preliminary data.</text>
</comment>
<name>A0A554VI72_9FLAO</name>
<accession>A0A554VI72</accession>
<dbReference type="SUPFAM" id="SSF51215">
    <property type="entry name" value="Regulatory protein AraC"/>
    <property type="match status" value="1"/>
</dbReference>
<dbReference type="InterPro" id="IPR003313">
    <property type="entry name" value="AraC-bd"/>
</dbReference>
<organism evidence="5 6">
    <name type="scientific">Aquimarina algiphila</name>
    <dbReference type="NCBI Taxonomy" id="2047982"/>
    <lineage>
        <taxon>Bacteria</taxon>
        <taxon>Pseudomonadati</taxon>
        <taxon>Bacteroidota</taxon>
        <taxon>Flavobacteriia</taxon>
        <taxon>Flavobacteriales</taxon>
        <taxon>Flavobacteriaceae</taxon>
        <taxon>Aquimarina</taxon>
    </lineage>
</organism>
<keyword evidence="2" id="KW-0238">DNA-binding</keyword>
<keyword evidence="3" id="KW-0804">Transcription</keyword>
<evidence type="ECO:0000313" key="6">
    <source>
        <dbReference type="Proteomes" id="UP000318833"/>
    </source>
</evidence>
<dbReference type="GO" id="GO:0003700">
    <property type="term" value="F:DNA-binding transcription factor activity"/>
    <property type="evidence" value="ECO:0007669"/>
    <property type="project" value="InterPro"/>
</dbReference>
<dbReference type="Pfam" id="PF02311">
    <property type="entry name" value="AraC_binding"/>
    <property type="match status" value="1"/>
</dbReference>
<reference evidence="5 6" key="1">
    <citation type="submission" date="2019-07" db="EMBL/GenBank/DDBJ databases">
        <title>The draft genome sequence of Aquimarina algiphila M91.</title>
        <authorList>
            <person name="Meng X."/>
        </authorList>
    </citation>
    <scope>NUCLEOTIDE SEQUENCE [LARGE SCALE GENOMIC DNA]</scope>
    <source>
        <strain evidence="5 6">M91</strain>
    </source>
</reference>
<proteinExistence type="predicted"/>
<dbReference type="AlphaFoldDB" id="A0A554VI72"/>
<sequence length="271" mass="31933">MLTEYSISDIITSMPKEKRYYVGTFEETDNPKVDWPHRHNYYSFVWFTKGSGNNVIDFEDYEIKNNRLFLMQPKQVHNWSYSKGTNGFIIILDSFFENILPVELINITCIDLNKTTSNFFIPFLNNLIQEWKNNDELSEKIIMNGIRFLLYQLSRFSTKSTNIKSIKSKTLVQFSKLISNDISKNISVEQYANNLHITAEKLSELCKKYYEQSPKQIILNTKITEAKRLLYFTNLSIKEIAYATGFEDSSYFSRVFKQKTKYSPSKFKSTR</sequence>